<dbReference type="AlphaFoldDB" id="A0A931SD74"/>
<accession>A0A931SD74</accession>
<gene>
    <name evidence="1" type="ORF">HYT40_01095</name>
</gene>
<evidence type="ECO:0000313" key="2">
    <source>
        <dbReference type="Proteomes" id="UP000724148"/>
    </source>
</evidence>
<protein>
    <submittedName>
        <fullName evidence="1">Uncharacterized protein</fullName>
    </submittedName>
</protein>
<sequence>MKKVFWLIIIALLGWAVYSFFRTNLGTTLRPSATNQIQETNVPAGTKEYSSQTFHYSFNYPADWFLTETPAGLVILKPQRELPDERAPIGIDPKGEEPYERSAQEMRLNVLGDDKQEVVVARVHGLRLAGHLSPDLGEEADTYFIFTMLNRDGRLFSIDYSEFSPSASDSRGVYQAVVDSLQFQPSAD</sequence>
<dbReference type="EMBL" id="JACOZA010000028">
    <property type="protein sequence ID" value="MBI2096737.1"/>
    <property type="molecule type" value="Genomic_DNA"/>
</dbReference>
<reference evidence="1" key="1">
    <citation type="submission" date="2020-07" db="EMBL/GenBank/DDBJ databases">
        <title>Huge and variable diversity of episymbiotic CPR bacteria and DPANN archaea in groundwater ecosystems.</title>
        <authorList>
            <person name="He C.Y."/>
            <person name="Keren R."/>
            <person name="Whittaker M."/>
            <person name="Farag I.F."/>
            <person name="Doudna J."/>
            <person name="Cate J.H.D."/>
            <person name="Banfield J.F."/>
        </authorList>
    </citation>
    <scope>NUCLEOTIDE SEQUENCE</scope>
    <source>
        <strain evidence="1">NC_groundwater_193_Ag_S-0.1um_51_7</strain>
    </source>
</reference>
<name>A0A931SD74_9BACT</name>
<organism evidence="1 2">
    <name type="scientific">Candidatus Sungiibacteriota bacterium</name>
    <dbReference type="NCBI Taxonomy" id="2750080"/>
    <lineage>
        <taxon>Bacteria</taxon>
        <taxon>Candidatus Sungiibacteriota</taxon>
    </lineage>
</organism>
<evidence type="ECO:0000313" key="1">
    <source>
        <dbReference type="EMBL" id="MBI2096737.1"/>
    </source>
</evidence>
<comment type="caution">
    <text evidence="1">The sequence shown here is derived from an EMBL/GenBank/DDBJ whole genome shotgun (WGS) entry which is preliminary data.</text>
</comment>
<dbReference type="Proteomes" id="UP000724148">
    <property type="component" value="Unassembled WGS sequence"/>
</dbReference>
<proteinExistence type="predicted"/>